<gene>
    <name evidence="3" type="ORF">A8990_11887</name>
</gene>
<name>A0A3D9RUZ3_9BACL</name>
<feature type="compositionally biased region" description="Basic residues" evidence="1">
    <location>
        <begin position="378"/>
        <end position="391"/>
    </location>
</feature>
<accession>A0A3D9RUZ3</accession>
<organism evidence="3 4">
    <name type="scientific">Paenibacillus taihuensis</name>
    <dbReference type="NCBI Taxonomy" id="1156355"/>
    <lineage>
        <taxon>Bacteria</taxon>
        <taxon>Bacillati</taxon>
        <taxon>Bacillota</taxon>
        <taxon>Bacilli</taxon>
        <taxon>Bacillales</taxon>
        <taxon>Paenibacillaceae</taxon>
        <taxon>Paenibacillus</taxon>
    </lineage>
</organism>
<dbReference type="InterPro" id="IPR049945">
    <property type="entry name" value="AAA_22"/>
</dbReference>
<dbReference type="AlphaFoldDB" id="A0A3D9RUZ3"/>
<dbReference type="GO" id="GO:0016887">
    <property type="term" value="F:ATP hydrolysis activity"/>
    <property type="evidence" value="ECO:0007669"/>
    <property type="project" value="InterPro"/>
</dbReference>
<dbReference type="OrthoDB" id="9086539at2"/>
<dbReference type="SMART" id="SM00382">
    <property type="entry name" value="AAA"/>
    <property type="match status" value="1"/>
</dbReference>
<proteinExistence type="predicted"/>
<dbReference type="SUPFAM" id="SSF52540">
    <property type="entry name" value="P-loop containing nucleoside triphosphate hydrolases"/>
    <property type="match status" value="1"/>
</dbReference>
<feature type="compositionally biased region" description="Basic and acidic residues" evidence="1">
    <location>
        <begin position="362"/>
        <end position="377"/>
    </location>
</feature>
<dbReference type="InterPro" id="IPR003593">
    <property type="entry name" value="AAA+_ATPase"/>
</dbReference>
<comment type="caution">
    <text evidence="3">The sequence shown here is derived from an EMBL/GenBank/DDBJ whole genome shotgun (WGS) entry which is preliminary data.</text>
</comment>
<keyword evidence="4" id="KW-1185">Reference proteome</keyword>
<feature type="domain" description="AAA+ ATPase" evidence="2">
    <location>
        <begin position="59"/>
        <end position="242"/>
    </location>
</feature>
<dbReference type="Pfam" id="PF13401">
    <property type="entry name" value="AAA_22"/>
    <property type="match status" value="1"/>
</dbReference>
<dbReference type="RefSeq" id="WP_116190078.1">
    <property type="nucleotide sequence ID" value="NZ_QTTN01000018.1"/>
</dbReference>
<dbReference type="InterPro" id="IPR027417">
    <property type="entry name" value="P-loop_NTPase"/>
</dbReference>
<evidence type="ECO:0000313" key="4">
    <source>
        <dbReference type="Proteomes" id="UP000256304"/>
    </source>
</evidence>
<feature type="compositionally biased region" description="Basic and acidic residues" evidence="1">
    <location>
        <begin position="392"/>
        <end position="413"/>
    </location>
</feature>
<sequence>MPDKLISEDTSEEIKSFPVSLLEESNEAKITYFKNYTVGHPLLMEAYQKTLDNIFSNSSQNIHFLYGPSGVGKTTIFKKLQRDIVQRMFSVLEKDKGRIPFAALEAPSSDTGSFDWKDFYIRLLEELKEIAIDYKVDYDDLFNNAEFESNFSDPNRKLRNALEKALRNRRLVTLIIDEGQHMMKMASGRKLRSQMDSIKSLASLSRTPILLIGTYELLQFTNLSGQLARRSDDVHFERYKIEKKGDMEKFENVLFMFQKNMPLEVTPDLVNYADYFYERSIGCIGILKDWLVKTLDMKLQKGNKSLLIDDFQEYSLSLDQCIKIIREAREGEMKLEDSEEKKNFLYSLLMANGKPVEDTEEEKIKKEEPQKQNEKQTNKPRGKNRRPGTRNPKRDKVGGKSEEVETKSVEEVG</sequence>
<reference evidence="3 4" key="1">
    <citation type="submission" date="2018-08" db="EMBL/GenBank/DDBJ databases">
        <title>Genomic Encyclopedia of Type Strains, Phase III (KMG-III): the genomes of soil and plant-associated and newly described type strains.</title>
        <authorList>
            <person name="Whitman W."/>
        </authorList>
    </citation>
    <scope>NUCLEOTIDE SEQUENCE [LARGE SCALE GENOMIC DNA]</scope>
    <source>
        <strain evidence="3 4">CGMCC 1.10966</strain>
    </source>
</reference>
<evidence type="ECO:0000313" key="3">
    <source>
        <dbReference type="EMBL" id="REE81561.1"/>
    </source>
</evidence>
<dbReference type="Gene3D" id="3.40.50.300">
    <property type="entry name" value="P-loop containing nucleotide triphosphate hydrolases"/>
    <property type="match status" value="1"/>
</dbReference>
<evidence type="ECO:0000256" key="1">
    <source>
        <dbReference type="SAM" id="MobiDB-lite"/>
    </source>
</evidence>
<dbReference type="Proteomes" id="UP000256304">
    <property type="component" value="Unassembled WGS sequence"/>
</dbReference>
<protein>
    <submittedName>
        <fullName evidence="3">TniB protein</fullName>
    </submittedName>
</protein>
<evidence type="ECO:0000259" key="2">
    <source>
        <dbReference type="SMART" id="SM00382"/>
    </source>
</evidence>
<dbReference type="EMBL" id="QTTN01000018">
    <property type="protein sequence ID" value="REE81561.1"/>
    <property type="molecule type" value="Genomic_DNA"/>
</dbReference>
<feature type="region of interest" description="Disordered" evidence="1">
    <location>
        <begin position="355"/>
        <end position="413"/>
    </location>
</feature>